<accession>A0A8T0HT14</accession>
<feature type="domain" description="Endonuclease/exonuclease/phosphatase" evidence="6">
    <location>
        <begin position="7"/>
        <end position="170"/>
    </location>
</feature>
<comment type="similarity">
    <text evidence="1">Belongs to the DNA repair enzymes AP/ExoA family.</text>
</comment>
<dbReference type="Proteomes" id="UP000822688">
    <property type="component" value="Chromosome V"/>
</dbReference>
<dbReference type="Pfam" id="PF03372">
    <property type="entry name" value="Exo_endo_phos"/>
    <property type="match status" value="1"/>
</dbReference>
<dbReference type="InterPro" id="IPR005135">
    <property type="entry name" value="Endo/exonuclease/phosphatase"/>
</dbReference>
<reference evidence="7" key="1">
    <citation type="submission" date="2020-06" db="EMBL/GenBank/DDBJ databases">
        <title>WGS assembly of Ceratodon purpureus strain R40.</title>
        <authorList>
            <person name="Carey S.B."/>
            <person name="Jenkins J."/>
            <person name="Shu S."/>
            <person name="Lovell J.T."/>
            <person name="Sreedasyam A."/>
            <person name="Maumus F."/>
            <person name="Tiley G.P."/>
            <person name="Fernandez-Pozo N."/>
            <person name="Barry K."/>
            <person name="Chen C."/>
            <person name="Wang M."/>
            <person name="Lipzen A."/>
            <person name="Daum C."/>
            <person name="Saski C.A."/>
            <person name="Payton A.C."/>
            <person name="Mcbreen J.C."/>
            <person name="Conrad R.E."/>
            <person name="Kollar L.M."/>
            <person name="Olsson S."/>
            <person name="Huttunen S."/>
            <person name="Landis J.B."/>
            <person name="Wickett N.J."/>
            <person name="Johnson M.G."/>
            <person name="Rensing S.A."/>
            <person name="Grimwood J."/>
            <person name="Schmutz J."/>
            <person name="Mcdaniel S.F."/>
        </authorList>
    </citation>
    <scope>NUCLEOTIDE SEQUENCE</scope>
    <source>
        <strain evidence="7">R40</strain>
    </source>
</reference>
<comment type="caution">
    <text evidence="7">The sequence shown here is derived from an EMBL/GenBank/DDBJ whole genome shotgun (WGS) entry which is preliminary data.</text>
</comment>
<dbReference type="Gene3D" id="3.60.10.10">
    <property type="entry name" value="Endonuclease/exonuclease/phosphatase"/>
    <property type="match status" value="1"/>
</dbReference>
<proteinExistence type="inferred from homology"/>
<keyword evidence="5" id="KW-0464">Manganese</keyword>
<evidence type="ECO:0000256" key="1">
    <source>
        <dbReference type="ARBA" id="ARBA00007092"/>
    </source>
</evidence>
<dbReference type="GO" id="GO:0046872">
    <property type="term" value="F:metal ion binding"/>
    <property type="evidence" value="ECO:0007669"/>
    <property type="project" value="UniProtKB-KW"/>
</dbReference>
<comment type="cofactor">
    <cofactor evidence="5">
        <name>Mg(2+)</name>
        <dbReference type="ChEBI" id="CHEBI:18420"/>
    </cofactor>
    <cofactor evidence="5">
        <name>Mn(2+)</name>
        <dbReference type="ChEBI" id="CHEBI:29035"/>
    </cofactor>
    <text evidence="5">Probably binds two magnesium or manganese ions per subunit.</text>
</comment>
<name>A0A8T0HT14_CERPU</name>
<keyword evidence="3" id="KW-0378">Hydrolase</keyword>
<evidence type="ECO:0000313" key="7">
    <source>
        <dbReference type="EMBL" id="KAG0573683.1"/>
    </source>
</evidence>
<dbReference type="GO" id="GO:0006284">
    <property type="term" value="P:base-excision repair"/>
    <property type="evidence" value="ECO:0007669"/>
    <property type="project" value="TreeGrafter"/>
</dbReference>
<dbReference type="PANTHER" id="PTHR22748:SF4">
    <property type="entry name" value="DNA-(APURINIC OR APYRIMIDINIC SITE) ENDONUCLEASE 2"/>
    <property type="match status" value="1"/>
</dbReference>
<evidence type="ECO:0000313" key="8">
    <source>
        <dbReference type="Proteomes" id="UP000822688"/>
    </source>
</evidence>
<feature type="binding site" evidence="5">
    <location>
        <position position="40"/>
    </location>
    <ligand>
        <name>Mg(2+)</name>
        <dbReference type="ChEBI" id="CHEBI:18420"/>
        <label>1</label>
    </ligand>
</feature>
<dbReference type="SUPFAM" id="SSF56219">
    <property type="entry name" value="DNase I-like"/>
    <property type="match status" value="1"/>
</dbReference>
<evidence type="ECO:0000256" key="4">
    <source>
        <dbReference type="ARBA" id="ARBA00022842"/>
    </source>
</evidence>
<dbReference type="InterPro" id="IPR004808">
    <property type="entry name" value="AP_endonuc_1"/>
</dbReference>
<keyword evidence="2 5" id="KW-0479">Metal-binding</keyword>
<protein>
    <recommendedName>
        <fullName evidence="6">Endonuclease/exonuclease/phosphatase domain-containing protein</fullName>
    </recommendedName>
</protein>
<evidence type="ECO:0000256" key="2">
    <source>
        <dbReference type="ARBA" id="ARBA00022723"/>
    </source>
</evidence>
<dbReference type="GO" id="GO:0008311">
    <property type="term" value="F:double-stranded DNA 3'-5' DNA exonuclease activity"/>
    <property type="evidence" value="ECO:0007669"/>
    <property type="project" value="TreeGrafter"/>
</dbReference>
<dbReference type="GO" id="GO:0008081">
    <property type="term" value="F:phosphoric diester hydrolase activity"/>
    <property type="evidence" value="ECO:0007669"/>
    <property type="project" value="TreeGrafter"/>
</dbReference>
<dbReference type="EMBL" id="CM026426">
    <property type="protein sequence ID" value="KAG0573683.1"/>
    <property type="molecule type" value="Genomic_DNA"/>
</dbReference>
<dbReference type="GO" id="GO:0005634">
    <property type="term" value="C:nucleus"/>
    <property type="evidence" value="ECO:0007669"/>
    <property type="project" value="TreeGrafter"/>
</dbReference>
<evidence type="ECO:0000256" key="3">
    <source>
        <dbReference type="ARBA" id="ARBA00022801"/>
    </source>
</evidence>
<dbReference type="GO" id="GO:0003906">
    <property type="term" value="F:DNA-(apurinic or apyrimidinic site) endonuclease activity"/>
    <property type="evidence" value="ECO:0007669"/>
    <property type="project" value="TreeGrafter"/>
</dbReference>
<organism evidence="7 8">
    <name type="scientific">Ceratodon purpureus</name>
    <name type="common">Fire moss</name>
    <name type="synonym">Dicranum purpureum</name>
    <dbReference type="NCBI Taxonomy" id="3225"/>
    <lineage>
        <taxon>Eukaryota</taxon>
        <taxon>Viridiplantae</taxon>
        <taxon>Streptophyta</taxon>
        <taxon>Embryophyta</taxon>
        <taxon>Bryophyta</taxon>
        <taxon>Bryophytina</taxon>
        <taxon>Bryopsida</taxon>
        <taxon>Dicranidae</taxon>
        <taxon>Pseudoditrichales</taxon>
        <taxon>Ditrichaceae</taxon>
        <taxon>Ceratodon</taxon>
    </lineage>
</organism>
<keyword evidence="4 5" id="KW-0460">Magnesium</keyword>
<dbReference type="PANTHER" id="PTHR22748">
    <property type="entry name" value="AP ENDONUCLEASE"/>
    <property type="match status" value="1"/>
</dbReference>
<dbReference type="InterPro" id="IPR036691">
    <property type="entry name" value="Endo/exonu/phosph_ase_sf"/>
</dbReference>
<dbReference type="AlphaFoldDB" id="A0A8T0HT14"/>
<sequence>MKLTIYSLNVRGLNDPAKVTRLRNYIQNLQPAPDILMLQEHKLTGEKAAILGRQLNPTYRYLFIAARPGYRNEDRANGAGRGGTATLIQNSLDRFIINSVSLYQGRALWIVLGNIAGYSWGFLNVYSPNDAQERTRFWESILDNLPPNCHWMVGGDFNMVESSVDKSTACGRLIQEPE</sequence>
<gene>
    <name evidence="7" type="ORF">KC19_VG200300</name>
</gene>
<evidence type="ECO:0000256" key="5">
    <source>
        <dbReference type="PIRSR" id="PIRSR604808-2"/>
    </source>
</evidence>
<evidence type="ECO:0000259" key="6">
    <source>
        <dbReference type="Pfam" id="PF03372"/>
    </source>
</evidence>
<feature type="binding site" evidence="5">
    <location>
        <position position="9"/>
    </location>
    <ligand>
        <name>Mg(2+)</name>
        <dbReference type="ChEBI" id="CHEBI:18420"/>
        <label>1</label>
    </ligand>
</feature>
<keyword evidence="8" id="KW-1185">Reference proteome</keyword>